<evidence type="ECO:0000313" key="3">
    <source>
        <dbReference type="EMBL" id="CAF1639501.1"/>
    </source>
</evidence>
<proteinExistence type="predicted"/>
<dbReference type="Proteomes" id="UP000663870">
    <property type="component" value="Unassembled WGS sequence"/>
</dbReference>
<name>A0A816DMW0_9BILA</name>
<organism evidence="3 4">
    <name type="scientific">Rotaria sordida</name>
    <dbReference type="NCBI Taxonomy" id="392033"/>
    <lineage>
        <taxon>Eukaryota</taxon>
        <taxon>Metazoa</taxon>
        <taxon>Spiralia</taxon>
        <taxon>Gnathifera</taxon>
        <taxon>Rotifera</taxon>
        <taxon>Eurotatoria</taxon>
        <taxon>Bdelloidea</taxon>
        <taxon>Philodinida</taxon>
        <taxon>Philodinidae</taxon>
        <taxon>Rotaria</taxon>
    </lineage>
</organism>
<feature type="region of interest" description="Disordered" evidence="1">
    <location>
        <begin position="755"/>
        <end position="774"/>
    </location>
</feature>
<dbReference type="Proteomes" id="UP000663854">
    <property type="component" value="Unassembled WGS sequence"/>
</dbReference>
<evidence type="ECO:0000313" key="2">
    <source>
        <dbReference type="EMBL" id="CAF1452631.1"/>
    </source>
</evidence>
<protein>
    <submittedName>
        <fullName evidence="3">Uncharacterized protein</fullName>
    </submittedName>
</protein>
<dbReference type="EMBL" id="CAJNOH010007228">
    <property type="protein sequence ID" value="CAF1452631.1"/>
    <property type="molecule type" value="Genomic_DNA"/>
</dbReference>
<evidence type="ECO:0000313" key="4">
    <source>
        <dbReference type="Proteomes" id="UP000663870"/>
    </source>
</evidence>
<dbReference type="AlphaFoldDB" id="A0A816DMW0"/>
<dbReference type="EMBL" id="CAJNOL010008872">
    <property type="protein sequence ID" value="CAF1639501.1"/>
    <property type="molecule type" value="Genomic_DNA"/>
</dbReference>
<comment type="caution">
    <text evidence="3">The sequence shown here is derived from an EMBL/GenBank/DDBJ whole genome shotgun (WGS) entry which is preliminary data.</text>
</comment>
<keyword evidence="4" id="KW-1185">Reference proteome</keyword>
<gene>
    <name evidence="3" type="ORF">JXQ802_LOCUS52979</name>
    <name evidence="2" type="ORF">PYM288_LOCUS36613</name>
</gene>
<reference evidence="3" key="1">
    <citation type="submission" date="2021-02" db="EMBL/GenBank/DDBJ databases">
        <authorList>
            <person name="Nowell W R."/>
        </authorList>
    </citation>
    <scope>NUCLEOTIDE SEQUENCE</scope>
</reference>
<feature type="compositionally biased region" description="Polar residues" evidence="1">
    <location>
        <begin position="755"/>
        <end position="765"/>
    </location>
</feature>
<sequence>MNILQLNELTDEMMNLSFNNFYNFIEIALNKDLCELFQVQAIREMSSLSSVTIDQLTQVLTFEIDELKGLKKSLGFTTSDGNFHLRLGHRKLLEHLLSLVQAKKTLSVKNRELSNNFIENDTDRKLIELLKHQTSNLSDGHNVSILIPWIINIFQNLKTTKNKYSYDIHIQQFALLIYILGGRNCYEFLRLNLSGSLPHISNVESLIRNQDMRMTESKFRFQLIKEHLNFNKCNYVFIAEDATSSICRIDYDATSNSFIGFSSPLVDGVPQSNFFQTENFEQLELWFKEIDKAKFINLYMLKSLVLSDPPFILAAYGSNNKAKAIEILKRWLFIYHRCLIQDIHVIGFSTDADSRFLRAMRLCSRFFATLPHFNILKYKDIFHIKIPKQWSWFFMEEQQILFFMQDGIHIATKFRNRLLSETAHMKIGSYSIDIQDVFDLIELESKIEHNLIKCDVDPKDRQNFASCLRISSKDVLNLLEKNKKATGTYVYLSLLRSIIAGFIERSTTIEERLFHIWTVVFTCRFWFSWIQYLELENDNNNSETLSDLKKNTFITKPTFWCIEINAHTLLFIILLVIKNKLPVDALNTFAFNSQICENTFRIARSLSGSFSSNTNFSVKSFLKRCEKISIINSIKNRGGQIGDYQFYFPQHHKNHKETYNYSIDHINVLNLTEIDIEIIIKNAFEEAKKYVSMVNMTEFLKTKNIYTLSSLSTFTRTILNRSSSKIIDDTIDNNSSDEDSDEEDLYSANSISDVLNNEDQFSPNNTDDEEEEEENVIAIDVPHTAQKKFNGCRIYDKINPQQSKKYFRIRIGSSYKFIHKQTACWLLTTDKQLLSNDRLIRVRK</sequence>
<evidence type="ECO:0000256" key="1">
    <source>
        <dbReference type="SAM" id="MobiDB-lite"/>
    </source>
</evidence>
<accession>A0A816DMW0</accession>